<evidence type="ECO:0000256" key="1">
    <source>
        <dbReference type="SAM" id="SignalP"/>
    </source>
</evidence>
<organism evidence="2 3">
    <name type="scientific">Colletotrichum zoysiae</name>
    <dbReference type="NCBI Taxonomy" id="1216348"/>
    <lineage>
        <taxon>Eukaryota</taxon>
        <taxon>Fungi</taxon>
        <taxon>Dikarya</taxon>
        <taxon>Ascomycota</taxon>
        <taxon>Pezizomycotina</taxon>
        <taxon>Sordariomycetes</taxon>
        <taxon>Hypocreomycetidae</taxon>
        <taxon>Glomerellales</taxon>
        <taxon>Glomerellaceae</taxon>
        <taxon>Colletotrichum</taxon>
        <taxon>Colletotrichum graminicola species complex</taxon>
    </lineage>
</organism>
<evidence type="ECO:0000313" key="3">
    <source>
        <dbReference type="Proteomes" id="UP001232148"/>
    </source>
</evidence>
<feature type="signal peptide" evidence="1">
    <location>
        <begin position="1"/>
        <end position="18"/>
    </location>
</feature>
<comment type="caution">
    <text evidence="2">The sequence shown here is derived from an EMBL/GenBank/DDBJ whole genome shotgun (WGS) entry which is preliminary data.</text>
</comment>
<evidence type="ECO:0000313" key="2">
    <source>
        <dbReference type="EMBL" id="KAK2024231.1"/>
    </source>
</evidence>
<keyword evidence="1" id="KW-0732">Signal</keyword>
<proteinExistence type="predicted"/>
<protein>
    <submittedName>
        <fullName evidence="2">Uncharacterized protein</fullName>
    </submittedName>
</protein>
<sequence length="60" mass="6158">MKVTITFLFTLFAAFSAAQTCGRAGDNCGSPETNENSPCCAGLQCRGTLAPVGGNGRICQ</sequence>
<dbReference type="Proteomes" id="UP001232148">
    <property type="component" value="Unassembled WGS sequence"/>
</dbReference>
<reference evidence="2" key="1">
    <citation type="submission" date="2021-06" db="EMBL/GenBank/DDBJ databases">
        <title>Comparative genomics, transcriptomics and evolutionary studies reveal genomic signatures of adaptation to plant cell wall in hemibiotrophic fungi.</title>
        <authorList>
            <consortium name="DOE Joint Genome Institute"/>
            <person name="Baroncelli R."/>
            <person name="Diaz J.F."/>
            <person name="Benocci T."/>
            <person name="Peng M."/>
            <person name="Battaglia E."/>
            <person name="Haridas S."/>
            <person name="Andreopoulos W."/>
            <person name="Labutti K."/>
            <person name="Pangilinan J."/>
            <person name="Floch G.L."/>
            <person name="Makela M.R."/>
            <person name="Henrissat B."/>
            <person name="Grigoriev I.V."/>
            <person name="Crouch J.A."/>
            <person name="De Vries R.P."/>
            <person name="Sukno S.A."/>
            <person name="Thon M.R."/>
        </authorList>
    </citation>
    <scope>NUCLEOTIDE SEQUENCE</scope>
    <source>
        <strain evidence="2">MAFF235873</strain>
    </source>
</reference>
<feature type="chain" id="PRO_5041943430" evidence="1">
    <location>
        <begin position="19"/>
        <end position="60"/>
    </location>
</feature>
<gene>
    <name evidence="2" type="ORF">LX32DRAFT_643826</name>
</gene>
<dbReference type="EMBL" id="MU842971">
    <property type="protein sequence ID" value="KAK2024231.1"/>
    <property type="molecule type" value="Genomic_DNA"/>
</dbReference>
<dbReference type="AlphaFoldDB" id="A0AAD9H9D4"/>
<accession>A0AAD9H9D4</accession>
<keyword evidence="3" id="KW-1185">Reference proteome</keyword>
<name>A0AAD9H9D4_9PEZI</name>